<protein>
    <recommendedName>
        <fullName evidence="5">SET domain-containing protein</fullName>
    </recommendedName>
</protein>
<keyword evidence="2" id="KW-0808">Transferase</keyword>
<dbReference type="InterPro" id="IPR046341">
    <property type="entry name" value="SET_dom_sf"/>
</dbReference>
<name>A0AAD6GK81_9EURO</name>
<feature type="region of interest" description="Disordered" evidence="4">
    <location>
        <begin position="462"/>
        <end position="485"/>
    </location>
</feature>
<sequence length="485" mass="53265">MSSSTHFSDPSSFQQQSNEFISWLESYPSVKANPKILLADLRSSGAGRGVVARANIAEGEELFSIPRSLILAVQNSDLKSLLPQDVEALGPWLSLMLVMLYEYLRGEQSKWAPYFRVLPSRFDTLMFWSEAELSELQGSAIVDKIGKQSANDSILQSIAPIVKSNPTLFPPVNGLASYEGDAGTAALLELAHTMGSLIMAYAFDIENGEDDEDEDGDGGDESFMSDDEDEQYPKGMVPLADLLNADADRNNARLFQEEEALVMKAIKPIQEGEEIFNDYGEIPRADLLRRYGYVTDNYSVYDVVELTLGDVCQSAGLSSSDVESQPRLQLLDENDVLEDGYVIPKPIANAKLEDILPAELVVLLTTLTQSPEEFEQRRAKNKPPKPSMDVAQAGLLYKVLQSKQAHYATSLEQDINTLSGLLPPNAPAALEGSARRHKMALQVRIGEKEVLRAVMTMLESLAPGASQKRSANGDGRGSRNTKQRV</sequence>
<dbReference type="InterPro" id="IPR044430">
    <property type="entry name" value="SETD6_SET"/>
</dbReference>
<dbReference type="PROSITE" id="PS50280">
    <property type="entry name" value="SET"/>
    <property type="match status" value="1"/>
</dbReference>
<keyword evidence="1" id="KW-0489">Methyltransferase</keyword>
<dbReference type="PANTHER" id="PTHR13271">
    <property type="entry name" value="UNCHARACTERIZED PUTATIVE METHYLTRANSFERASE"/>
    <property type="match status" value="1"/>
</dbReference>
<dbReference type="InterPro" id="IPR050600">
    <property type="entry name" value="SETD3_SETD6_MTase"/>
</dbReference>
<evidence type="ECO:0000256" key="3">
    <source>
        <dbReference type="ARBA" id="ARBA00022691"/>
    </source>
</evidence>
<dbReference type="GO" id="GO:0005634">
    <property type="term" value="C:nucleus"/>
    <property type="evidence" value="ECO:0007669"/>
    <property type="project" value="TreeGrafter"/>
</dbReference>
<proteinExistence type="predicted"/>
<dbReference type="InterPro" id="IPR001214">
    <property type="entry name" value="SET_dom"/>
</dbReference>
<feature type="domain" description="SET" evidence="5">
    <location>
        <begin position="34"/>
        <end position="280"/>
    </location>
</feature>
<dbReference type="PANTHER" id="PTHR13271:SF34">
    <property type="entry name" value="N-LYSINE METHYLTRANSFERASE SETD6"/>
    <property type="match status" value="1"/>
</dbReference>
<evidence type="ECO:0000256" key="1">
    <source>
        <dbReference type="ARBA" id="ARBA00022603"/>
    </source>
</evidence>
<dbReference type="GO" id="GO:0032259">
    <property type="term" value="P:methylation"/>
    <property type="evidence" value="ECO:0007669"/>
    <property type="project" value="UniProtKB-KW"/>
</dbReference>
<dbReference type="InterPro" id="IPR015353">
    <property type="entry name" value="Rubisco_LSMT_subst-bd"/>
</dbReference>
<reference evidence="6 7" key="1">
    <citation type="journal article" date="2023" name="IMA Fungus">
        <title>Comparative genomic study of the Penicillium genus elucidates a diverse pangenome and 15 lateral gene transfer events.</title>
        <authorList>
            <person name="Petersen C."/>
            <person name="Sorensen T."/>
            <person name="Nielsen M.R."/>
            <person name="Sondergaard T.E."/>
            <person name="Sorensen J.L."/>
            <person name="Fitzpatrick D.A."/>
            <person name="Frisvad J.C."/>
            <person name="Nielsen K.L."/>
        </authorList>
    </citation>
    <scope>NUCLEOTIDE SEQUENCE [LARGE SCALE GENOMIC DNA]</scope>
    <source>
        <strain evidence="6 7">IBT 35679</strain>
    </source>
</reference>
<dbReference type="Pfam" id="PF00856">
    <property type="entry name" value="SET"/>
    <property type="match status" value="1"/>
</dbReference>
<dbReference type="InterPro" id="IPR036464">
    <property type="entry name" value="Rubisco_LSMT_subst-bd_sf"/>
</dbReference>
<dbReference type="Proteomes" id="UP001220324">
    <property type="component" value="Unassembled WGS sequence"/>
</dbReference>
<dbReference type="Pfam" id="PF09273">
    <property type="entry name" value="Rubis-subs-bind"/>
    <property type="match status" value="1"/>
</dbReference>
<evidence type="ECO:0000256" key="4">
    <source>
        <dbReference type="SAM" id="MobiDB-lite"/>
    </source>
</evidence>
<dbReference type="Gene3D" id="3.90.1420.10">
    <property type="entry name" value="Rubisco LSMT, substrate-binding domain"/>
    <property type="match status" value="1"/>
</dbReference>
<evidence type="ECO:0000256" key="2">
    <source>
        <dbReference type="ARBA" id="ARBA00022679"/>
    </source>
</evidence>
<comment type="caution">
    <text evidence="6">The sequence shown here is derived from an EMBL/GenBank/DDBJ whole genome shotgun (WGS) entry which is preliminary data.</text>
</comment>
<gene>
    <name evidence="6" type="ORF">N7494_002168</name>
</gene>
<accession>A0AAD6GK81</accession>
<dbReference type="CDD" id="cd19178">
    <property type="entry name" value="SET_SETD6"/>
    <property type="match status" value="1"/>
</dbReference>
<dbReference type="AlphaFoldDB" id="A0AAD6GK81"/>
<keyword evidence="7" id="KW-1185">Reference proteome</keyword>
<organism evidence="6 7">
    <name type="scientific">Penicillium frequentans</name>
    <dbReference type="NCBI Taxonomy" id="3151616"/>
    <lineage>
        <taxon>Eukaryota</taxon>
        <taxon>Fungi</taxon>
        <taxon>Dikarya</taxon>
        <taxon>Ascomycota</taxon>
        <taxon>Pezizomycotina</taxon>
        <taxon>Eurotiomycetes</taxon>
        <taxon>Eurotiomycetidae</taxon>
        <taxon>Eurotiales</taxon>
        <taxon>Aspergillaceae</taxon>
        <taxon>Penicillium</taxon>
    </lineage>
</organism>
<feature type="region of interest" description="Disordered" evidence="4">
    <location>
        <begin position="208"/>
        <end position="231"/>
    </location>
</feature>
<feature type="compositionally biased region" description="Acidic residues" evidence="4">
    <location>
        <begin position="208"/>
        <end position="230"/>
    </location>
</feature>
<dbReference type="SUPFAM" id="SSF81822">
    <property type="entry name" value="RuBisCo LSMT C-terminal, substrate-binding domain"/>
    <property type="match status" value="1"/>
</dbReference>
<evidence type="ECO:0000313" key="7">
    <source>
        <dbReference type="Proteomes" id="UP001220324"/>
    </source>
</evidence>
<keyword evidence="3" id="KW-0949">S-adenosyl-L-methionine</keyword>
<evidence type="ECO:0000313" key="6">
    <source>
        <dbReference type="EMBL" id="KAJ5552790.1"/>
    </source>
</evidence>
<dbReference type="SUPFAM" id="SSF82199">
    <property type="entry name" value="SET domain"/>
    <property type="match status" value="1"/>
</dbReference>
<dbReference type="EMBL" id="JAQIZZ010000002">
    <property type="protein sequence ID" value="KAJ5552790.1"/>
    <property type="molecule type" value="Genomic_DNA"/>
</dbReference>
<dbReference type="GO" id="GO:0016279">
    <property type="term" value="F:protein-lysine N-methyltransferase activity"/>
    <property type="evidence" value="ECO:0007669"/>
    <property type="project" value="InterPro"/>
</dbReference>
<dbReference type="Gene3D" id="3.90.1410.10">
    <property type="entry name" value="set domain protein methyltransferase, domain 1"/>
    <property type="match status" value="1"/>
</dbReference>
<evidence type="ECO:0000259" key="5">
    <source>
        <dbReference type="PROSITE" id="PS50280"/>
    </source>
</evidence>
<dbReference type="FunFam" id="3.90.1410.10:FF:000007">
    <property type="entry name" value="Ribosomal lysine N-methyltransferase 4"/>
    <property type="match status" value="1"/>
</dbReference>